<dbReference type="RefSeq" id="WP_014804383.1">
    <property type="nucleotide sequence ID" value="NC_018020.1"/>
</dbReference>
<dbReference type="InterPro" id="IPR000086">
    <property type="entry name" value="NUDIX_hydrolase_dom"/>
</dbReference>
<dbReference type="PANTHER" id="PTHR43736:SF1">
    <property type="entry name" value="DIHYDRONEOPTERIN TRIPHOSPHATE DIPHOSPHATASE"/>
    <property type="match status" value="1"/>
</dbReference>
<dbReference type="InterPro" id="IPR015797">
    <property type="entry name" value="NUDIX_hydrolase-like_dom_sf"/>
</dbReference>
<dbReference type="AlphaFoldDB" id="I4B9C6"/>
<dbReference type="CDD" id="cd18873">
    <property type="entry name" value="NUDIX_NadM_like"/>
    <property type="match status" value="1"/>
</dbReference>
<dbReference type="InterPro" id="IPR020476">
    <property type="entry name" value="Nudix_hydrolase"/>
</dbReference>
<dbReference type="KEGG" id="tpx:Turpa_3244"/>
<dbReference type="GO" id="GO:0016787">
    <property type="term" value="F:hydrolase activity"/>
    <property type="evidence" value="ECO:0007669"/>
    <property type="project" value="UniProtKB-KW"/>
</dbReference>
<protein>
    <submittedName>
        <fullName evidence="3">NUDIX hydrolase</fullName>
    </submittedName>
</protein>
<keyword evidence="4" id="KW-1185">Reference proteome</keyword>
<dbReference type="OrthoDB" id="9816289at2"/>
<dbReference type="HOGENOM" id="CLU_037162_20_3_12"/>
<dbReference type="PRINTS" id="PR00502">
    <property type="entry name" value="NUDIXFAMILY"/>
</dbReference>
<sequence>MLKNLFGAFRTPKTHRNPVPTVDIIIEIGGKIVLIERRHEPFGWAIPGGFVDYGESLEDAARREAKEETSLDVRLKSLLGVYSKPSRDPRRHTISAVYLASAKGKPEAADDAKNLGLFSLNALPPALAFDHAEILSDYRRFRKSGKLPPLG</sequence>
<dbReference type="PATRIC" id="fig|869212.3.peg.3275"/>
<name>I4B9C6_TURPD</name>
<accession>I4B9C6</accession>
<dbReference type="Gene3D" id="3.90.79.10">
    <property type="entry name" value="Nucleoside Triphosphate Pyrophosphohydrolase"/>
    <property type="match status" value="1"/>
</dbReference>
<evidence type="ECO:0000313" key="3">
    <source>
        <dbReference type="EMBL" id="AFM13883.1"/>
    </source>
</evidence>
<evidence type="ECO:0000256" key="1">
    <source>
        <dbReference type="ARBA" id="ARBA00022801"/>
    </source>
</evidence>
<dbReference type="EMBL" id="CP002959">
    <property type="protein sequence ID" value="AFM13883.1"/>
    <property type="molecule type" value="Genomic_DNA"/>
</dbReference>
<dbReference type="STRING" id="869212.Turpa_3244"/>
<gene>
    <name evidence="3" type="ordered locus">Turpa_3244</name>
</gene>
<dbReference type="Proteomes" id="UP000006048">
    <property type="component" value="Chromosome"/>
</dbReference>
<reference evidence="3 4" key="1">
    <citation type="submission" date="2012-06" db="EMBL/GenBank/DDBJ databases">
        <title>The complete chromosome of genome of Turneriella parva DSM 21527.</title>
        <authorList>
            <consortium name="US DOE Joint Genome Institute (JGI-PGF)"/>
            <person name="Lucas S."/>
            <person name="Han J."/>
            <person name="Lapidus A."/>
            <person name="Bruce D."/>
            <person name="Goodwin L."/>
            <person name="Pitluck S."/>
            <person name="Peters L."/>
            <person name="Kyrpides N."/>
            <person name="Mavromatis K."/>
            <person name="Ivanova N."/>
            <person name="Mikhailova N."/>
            <person name="Chertkov O."/>
            <person name="Detter J.C."/>
            <person name="Tapia R."/>
            <person name="Han C."/>
            <person name="Land M."/>
            <person name="Hauser L."/>
            <person name="Markowitz V."/>
            <person name="Cheng J.-F."/>
            <person name="Hugenholtz P."/>
            <person name="Woyke T."/>
            <person name="Wu D."/>
            <person name="Gronow S."/>
            <person name="Wellnitz S."/>
            <person name="Brambilla E."/>
            <person name="Klenk H.-P."/>
            <person name="Eisen J.A."/>
        </authorList>
    </citation>
    <scope>NUCLEOTIDE SEQUENCE [LARGE SCALE GENOMIC DNA]</scope>
    <source>
        <strain evidence="4">ATCC BAA-1111 / DSM 21527 / NCTC 11395 / H</strain>
    </source>
</reference>
<dbReference type="PROSITE" id="PS51462">
    <property type="entry name" value="NUDIX"/>
    <property type="match status" value="1"/>
</dbReference>
<proteinExistence type="predicted"/>
<evidence type="ECO:0000259" key="2">
    <source>
        <dbReference type="PROSITE" id="PS51462"/>
    </source>
</evidence>
<dbReference type="PANTHER" id="PTHR43736">
    <property type="entry name" value="ADP-RIBOSE PYROPHOSPHATASE"/>
    <property type="match status" value="1"/>
</dbReference>
<dbReference type="Pfam" id="PF00293">
    <property type="entry name" value="NUDIX"/>
    <property type="match status" value="1"/>
</dbReference>
<dbReference type="SUPFAM" id="SSF55811">
    <property type="entry name" value="Nudix"/>
    <property type="match status" value="1"/>
</dbReference>
<keyword evidence="1 3" id="KW-0378">Hydrolase</keyword>
<feature type="domain" description="Nudix hydrolase" evidence="2">
    <location>
        <begin position="17"/>
        <end position="143"/>
    </location>
</feature>
<evidence type="ECO:0000313" key="4">
    <source>
        <dbReference type="Proteomes" id="UP000006048"/>
    </source>
</evidence>
<organism evidence="3 4">
    <name type="scientific">Turneriella parva (strain ATCC BAA-1111 / DSM 21527 / NCTC 11395 / H)</name>
    <name type="common">Leptospira parva</name>
    <dbReference type="NCBI Taxonomy" id="869212"/>
    <lineage>
        <taxon>Bacteria</taxon>
        <taxon>Pseudomonadati</taxon>
        <taxon>Spirochaetota</taxon>
        <taxon>Spirochaetia</taxon>
        <taxon>Leptospirales</taxon>
        <taxon>Leptospiraceae</taxon>
        <taxon>Turneriella</taxon>
    </lineage>
</organism>